<dbReference type="CDD" id="cd14844">
    <property type="entry name" value="Zn-DD-carboxypeptidase_like"/>
    <property type="match status" value="1"/>
</dbReference>
<comment type="caution">
    <text evidence="13">The sequence shown here is derived from an EMBL/GenBank/DDBJ whole genome shotgun (WGS) entry which is preliminary data.</text>
</comment>
<evidence type="ECO:0000256" key="5">
    <source>
        <dbReference type="ARBA" id="ARBA00022729"/>
    </source>
</evidence>
<reference evidence="13 14" key="1">
    <citation type="submission" date="2018-04" db="EMBL/GenBank/DDBJ databases">
        <title>Genomic Encyclopedia of Archaeal and Bacterial Type Strains, Phase II (KMG-II): from individual species to whole genera.</title>
        <authorList>
            <person name="Goeker M."/>
        </authorList>
    </citation>
    <scope>NUCLEOTIDE SEQUENCE [LARGE SCALE GENOMIC DNA]</scope>
    <source>
        <strain evidence="13 14">DSM 23382</strain>
    </source>
</reference>
<dbReference type="OrthoDB" id="9782994at2"/>
<keyword evidence="6" id="KW-0378">Hydrolase</keyword>
<evidence type="ECO:0000256" key="4">
    <source>
        <dbReference type="ARBA" id="ARBA00022723"/>
    </source>
</evidence>
<sequence length="621" mass="65812">MILGGVGVPGPNGWRYDFATSRQNARKTLSVYLLRFPLSAAARAIFVGVVVTLVSLAGLVAEAAAETRSLKLYNNHTGERATIVFKRNGRFIQSGLRELNQFLRDWRRNEATKMDPHLFDLVWEVYQKSGSNDYIHVVSGYRSPATNNMLRGRSRGVAKKSQHMRGKAMDFFIPDANLAKLRAIGLRMQIGGVGYYPTSGSPFVHMDTGNVRHWPRMTRQQLARVFPNGKTIHIPTDGKPMPGYRQALADLKARGSGTRQVVLASNDDEDDDTPERSAGNTRGQSLTNVTANPSIRPTPVGANVGGGNTSGKSLIASLFGRGGPRPPAEVGTTSSPRPSRVGRQDDNGNTGRGDSTPVAVAIADVTPPAKPAEPQTLTAVADASADIGADDRAGTAPAERAAEPIVVAALPHSKPMIQRAAPVDAIGAIDSVVDPGRSTGTDKAPNPTLAAYASGSEPVPLLRPRPSVTAGNNQLSAAPRERPAGEGRAEARAKLARAAPGDGEAVAARVEAALVAARNKAGKPAPRAPVLSGRIPADADPFAHFASLPTSNDVRMISGDHSTRTGAFADLRHPDQRKLGVLFGRPTRLFNAGFQRQIYGALRTDRFDGPAVVALSLVATD</sequence>
<evidence type="ECO:0000256" key="8">
    <source>
        <dbReference type="ARBA" id="ARBA00023049"/>
    </source>
</evidence>
<protein>
    <recommendedName>
        <fullName evidence="11">Murein endopeptidase K</fullName>
    </recommendedName>
</protein>
<dbReference type="InterPro" id="IPR010275">
    <property type="entry name" value="MepK"/>
</dbReference>
<evidence type="ECO:0000256" key="7">
    <source>
        <dbReference type="ARBA" id="ARBA00022833"/>
    </source>
</evidence>
<organism evidence="13 14">
    <name type="scientific">Breoghania corrubedonensis</name>
    <dbReference type="NCBI Taxonomy" id="665038"/>
    <lineage>
        <taxon>Bacteria</taxon>
        <taxon>Pseudomonadati</taxon>
        <taxon>Pseudomonadota</taxon>
        <taxon>Alphaproteobacteria</taxon>
        <taxon>Hyphomicrobiales</taxon>
        <taxon>Stappiaceae</taxon>
        <taxon>Breoghania</taxon>
    </lineage>
</organism>
<dbReference type="PANTHER" id="PTHR37425:SF1">
    <property type="entry name" value="OUTER MEMBRANE PROTEIN"/>
    <property type="match status" value="1"/>
</dbReference>
<name>A0A2T5V786_9HYPH</name>
<feature type="compositionally biased region" description="Polar residues" evidence="12">
    <location>
        <begin position="278"/>
        <end position="295"/>
    </location>
</feature>
<comment type="pathway">
    <text evidence="2">Cell wall biogenesis; cell wall polysaccharide biosynthesis.</text>
</comment>
<comment type="cofactor">
    <cofactor evidence="1">
        <name>Zn(2+)</name>
        <dbReference type="ChEBI" id="CHEBI:29105"/>
    </cofactor>
</comment>
<feature type="compositionally biased region" description="Basic and acidic residues" evidence="12">
    <location>
        <begin position="479"/>
        <end position="493"/>
    </location>
</feature>
<feature type="region of interest" description="Disordered" evidence="12">
    <location>
        <begin position="253"/>
        <end position="357"/>
    </location>
</feature>
<dbReference type="Gene3D" id="3.30.1380.10">
    <property type="match status" value="1"/>
</dbReference>
<evidence type="ECO:0000313" key="13">
    <source>
        <dbReference type="EMBL" id="PTW59623.1"/>
    </source>
</evidence>
<evidence type="ECO:0000256" key="9">
    <source>
        <dbReference type="ARBA" id="ARBA00023316"/>
    </source>
</evidence>
<evidence type="ECO:0000256" key="1">
    <source>
        <dbReference type="ARBA" id="ARBA00001947"/>
    </source>
</evidence>
<accession>A0A2T5V786</accession>
<dbReference type="Proteomes" id="UP000244081">
    <property type="component" value="Unassembled WGS sequence"/>
</dbReference>
<evidence type="ECO:0000256" key="3">
    <source>
        <dbReference type="ARBA" id="ARBA00022670"/>
    </source>
</evidence>
<keyword evidence="7" id="KW-0862">Zinc</keyword>
<dbReference type="Pfam" id="PF05951">
    <property type="entry name" value="Peptidase_M15_2"/>
    <property type="match status" value="1"/>
</dbReference>
<dbReference type="GO" id="GO:0008237">
    <property type="term" value="F:metallopeptidase activity"/>
    <property type="evidence" value="ECO:0007669"/>
    <property type="project" value="UniProtKB-KW"/>
</dbReference>
<keyword evidence="9" id="KW-0961">Cell wall biogenesis/degradation</keyword>
<dbReference type="EMBL" id="QAYG01000006">
    <property type="protein sequence ID" value="PTW59623.1"/>
    <property type="molecule type" value="Genomic_DNA"/>
</dbReference>
<dbReference type="SUPFAM" id="SSF55166">
    <property type="entry name" value="Hedgehog/DD-peptidase"/>
    <property type="match status" value="1"/>
</dbReference>
<gene>
    <name evidence="13" type="ORF">C8N35_1064</name>
</gene>
<keyword evidence="8" id="KW-0482">Metalloprotease</keyword>
<dbReference type="GO" id="GO:0046872">
    <property type="term" value="F:metal ion binding"/>
    <property type="evidence" value="ECO:0007669"/>
    <property type="project" value="UniProtKB-KW"/>
</dbReference>
<proteinExistence type="inferred from homology"/>
<evidence type="ECO:0000256" key="2">
    <source>
        <dbReference type="ARBA" id="ARBA00004776"/>
    </source>
</evidence>
<dbReference type="InterPro" id="IPR009045">
    <property type="entry name" value="Zn_M74/Hedgehog-like"/>
</dbReference>
<evidence type="ECO:0000256" key="11">
    <source>
        <dbReference type="ARBA" id="ARBA00093666"/>
    </source>
</evidence>
<keyword evidence="14" id="KW-1185">Reference proteome</keyword>
<keyword evidence="3" id="KW-0645">Protease</keyword>
<dbReference type="GO" id="GO:0006508">
    <property type="term" value="P:proteolysis"/>
    <property type="evidence" value="ECO:0007669"/>
    <property type="project" value="UniProtKB-KW"/>
</dbReference>
<dbReference type="RefSeq" id="WP_107990587.1">
    <property type="nucleotide sequence ID" value="NZ_QAYG01000006.1"/>
</dbReference>
<evidence type="ECO:0000256" key="12">
    <source>
        <dbReference type="SAM" id="MobiDB-lite"/>
    </source>
</evidence>
<evidence type="ECO:0000313" key="14">
    <source>
        <dbReference type="Proteomes" id="UP000244081"/>
    </source>
</evidence>
<evidence type="ECO:0000256" key="6">
    <source>
        <dbReference type="ARBA" id="ARBA00022801"/>
    </source>
</evidence>
<dbReference type="AlphaFoldDB" id="A0A2T5V786"/>
<keyword evidence="4" id="KW-0479">Metal-binding</keyword>
<feature type="region of interest" description="Disordered" evidence="12">
    <location>
        <begin position="434"/>
        <end position="493"/>
    </location>
</feature>
<keyword evidence="5" id="KW-0732">Signal</keyword>
<dbReference type="PANTHER" id="PTHR37425">
    <property type="match status" value="1"/>
</dbReference>
<comment type="similarity">
    <text evidence="10">Belongs to the peptidase M15 family.</text>
</comment>
<dbReference type="GO" id="GO:0071555">
    <property type="term" value="P:cell wall organization"/>
    <property type="evidence" value="ECO:0007669"/>
    <property type="project" value="UniProtKB-KW"/>
</dbReference>
<evidence type="ECO:0000256" key="10">
    <source>
        <dbReference type="ARBA" id="ARBA00093448"/>
    </source>
</evidence>